<keyword evidence="5 9" id="KW-0812">Transmembrane</keyword>
<dbReference type="Pfam" id="PF00795">
    <property type="entry name" value="CN_hydrolase"/>
    <property type="match status" value="1"/>
</dbReference>
<dbReference type="GO" id="GO:0005886">
    <property type="term" value="C:plasma membrane"/>
    <property type="evidence" value="ECO:0007669"/>
    <property type="project" value="UniProtKB-SubCell"/>
</dbReference>
<dbReference type="AlphaFoldDB" id="A0A9D2HKP3"/>
<dbReference type="GO" id="GO:0016410">
    <property type="term" value="F:N-acyltransferase activity"/>
    <property type="evidence" value="ECO:0007669"/>
    <property type="project" value="UniProtKB-UniRule"/>
</dbReference>
<keyword evidence="3 9" id="KW-1003">Cell membrane</keyword>
<reference evidence="11" key="2">
    <citation type="submission" date="2021-04" db="EMBL/GenBank/DDBJ databases">
        <authorList>
            <person name="Gilroy R."/>
        </authorList>
    </citation>
    <scope>NUCLEOTIDE SEQUENCE</scope>
    <source>
        <strain evidence="11">5032</strain>
    </source>
</reference>
<gene>
    <name evidence="9 11" type="primary">lnt</name>
    <name evidence="11" type="ORF">H9784_03850</name>
</gene>
<dbReference type="PANTHER" id="PTHR38686:SF1">
    <property type="entry name" value="APOLIPOPROTEIN N-ACYLTRANSFERASE"/>
    <property type="match status" value="1"/>
</dbReference>
<evidence type="ECO:0000256" key="4">
    <source>
        <dbReference type="ARBA" id="ARBA00022679"/>
    </source>
</evidence>
<protein>
    <recommendedName>
        <fullName evidence="9">Apolipoprotein N-acyltransferase</fullName>
        <shortName evidence="9">ALP N-acyltransferase</shortName>
        <ecNumber evidence="9">2.3.1.269</ecNumber>
    </recommendedName>
</protein>
<evidence type="ECO:0000313" key="12">
    <source>
        <dbReference type="Proteomes" id="UP000823821"/>
    </source>
</evidence>
<dbReference type="PROSITE" id="PS50263">
    <property type="entry name" value="CN_HYDROLASE"/>
    <property type="match status" value="1"/>
</dbReference>
<dbReference type="HAMAP" id="MF_01148">
    <property type="entry name" value="Lnt"/>
    <property type="match status" value="1"/>
</dbReference>
<name>A0A9D2HKP3_9BACT</name>
<keyword evidence="6 9" id="KW-1133">Transmembrane helix</keyword>
<feature type="transmembrane region" description="Helical" evidence="9">
    <location>
        <begin position="175"/>
        <end position="193"/>
    </location>
</feature>
<keyword evidence="4 9" id="KW-0808">Transferase</keyword>
<feature type="transmembrane region" description="Helical" evidence="9">
    <location>
        <begin position="500"/>
        <end position="518"/>
    </location>
</feature>
<feature type="transmembrane region" description="Helical" evidence="9">
    <location>
        <begin position="95"/>
        <end position="118"/>
    </location>
</feature>
<proteinExistence type="inferred from homology"/>
<feature type="transmembrane region" description="Helical" evidence="9">
    <location>
        <begin position="36"/>
        <end position="57"/>
    </location>
</feature>
<dbReference type="EMBL" id="DWZD01000025">
    <property type="protein sequence ID" value="HJA78695.1"/>
    <property type="molecule type" value="Genomic_DNA"/>
</dbReference>
<comment type="subcellular location">
    <subcellularLocation>
        <location evidence="1 9">Cell membrane</location>
        <topology evidence="1 9">Multi-pass membrane protein</topology>
    </subcellularLocation>
</comment>
<comment type="catalytic activity">
    <reaction evidence="9">
        <text>N-terminal S-1,2-diacyl-sn-glyceryl-L-cysteinyl-[lipoprotein] + a glycerophospholipid = N-acyl-S-1,2-diacyl-sn-glyceryl-L-cysteinyl-[lipoprotein] + a 2-acyl-sn-glycero-3-phospholipid + H(+)</text>
        <dbReference type="Rhea" id="RHEA:48228"/>
        <dbReference type="Rhea" id="RHEA-COMP:14681"/>
        <dbReference type="Rhea" id="RHEA-COMP:14684"/>
        <dbReference type="ChEBI" id="CHEBI:15378"/>
        <dbReference type="ChEBI" id="CHEBI:136912"/>
        <dbReference type="ChEBI" id="CHEBI:140656"/>
        <dbReference type="ChEBI" id="CHEBI:140657"/>
        <dbReference type="ChEBI" id="CHEBI:140660"/>
        <dbReference type="EC" id="2.3.1.269"/>
    </reaction>
</comment>
<evidence type="ECO:0000256" key="3">
    <source>
        <dbReference type="ARBA" id="ARBA00022475"/>
    </source>
</evidence>
<keyword evidence="8 9" id="KW-0012">Acyltransferase</keyword>
<evidence type="ECO:0000256" key="2">
    <source>
        <dbReference type="ARBA" id="ARBA00010065"/>
    </source>
</evidence>
<feature type="transmembrane region" description="Helical" evidence="9">
    <location>
        <begin position="130"/>
        <end position="155"/>
    </location>
</feature>
<dbReference type="InterPro" id="IPR004563">
    <property type="entry name" value="Apolipo_AcylTrfase"/>
</dbReference>
<dbReference type="NCBIfam" id="TIGR00546">
    <property type="entry name" value="lnt"/>
    <property type="match status" value="1"/>
</dbReference>
<dbReference type="Proteomes" id="UP000823821">
    <property type="component" value="Unassembled WGS sequence"/>
</dbReference>
<comment type="pathway">
    <text evidence="9">Protein modification; lipoprotein biosynthesis (N-acyl transfer).</text>
</comment>
<dbReference type="SUPFAM" id="SSF56317">
    <property type="entry name" value="Carbon-nitrogen hydrolase"/>
    <property type="match status" value="1"/>
</dbReference>
<dbReference type="GO" id="GO:0042158">
    <property type="term" value="P:lipoprotein biosynthetic process"/>
    <property type="evidence" value="ECO:0007669"/>
    <property type="project" value="UniProtKB-UniRule"/>
</dbReference>
<evidence type="ECO:0000313" key="11">
    <source>
        <dbReference type="EMBL" id="HJA78695.1"/>
    </source>
</evidence>
<dbReference type="Pfam" id="PF20154">
    <property type="entry name" value="LNT_N"/>
    <property type="match status" value="1"/>
</dbReference>
<comment type="caution">
    <text evidence="11">The sequence shown here is derived from an EMBL/GenBank/DDBJ whole genome shotgun (WGS) entry which is preliminary data.</text>
</comment>
<evidence type="ECO:0000256" key="6">
    <source>
        <dbReference type="ARBA" id="ARBA00022989"/>
    </source>
</evidence>
<evidence type="ECO:0000256" key="7">
    <source>
        <dbReference type="ARBA" id="ARBA00023136"/>
    </source>
</evidence>
<dbReference type="CDD" id="cd07571">
    <property type="entry name" value="ALP_N-acyl_transferase"/>
    <property type="match status" value="1"/>
</dbReference>
<feature type="transmembrane region" description="Helical" evidence="9">
    <location>
        <begin position="12"/>
        <end position="30"/>
    </location>
</feature>
<dbReference type="Gene3D" id="3.60.110.10">
    <property type="entry name" value="Carbon-nitrogen hydrolase"/>
    <property type="match status" value="1"/>
</dbReference>
<comment type="similarity">
    <text evidence="2 9">Belongs to the CN hydrolase family. Apolipoprotein N-acyltransferase subfamily.</text>
</comment>
<evidence type="ECO:0000256" key="8">
    <source>
        <dbReference type="ARBA" id="ARBA00023315"/>
    </source>
</evidence>
<evidence type="ECO:0000259" key="10">
    <source>
        <dbReference type="PROSITE" id="PS50263"/>
    </source>
</evidence>
<dbReference type="InterPro" id="IPR045378">
    <property type="entry name" value="LNT_N"/>
</dbReference>
<comment type="function">
    <text evidence="9">Catalyzes the phospholipid dependent N-acylation of the N-terminal cysteine of apolipoprotein, the last step in lipoprotein maturation.</text>
</comment>
<dbReference type="InterPro" id="IPR036526">
    <property type="entry name" value="C-N_Hydrolase_sf"/>
</dbReference>
<evidence type="ECO:0000256" key="1">
    <source>
        <dbReference type="ARBA" id="ARBA00004651"/>
    </source>
</evidence>
<dbReference type="InterPro" id="IPR003010">
    <property type="entry name" value="C-N_Hydrolase"/>
</dbReference>
<dbReference type="EC" id="2.3.1.269" evidence="9"/>
<evidence type="ECO:0000256" key="5">
    <source>
        <dbReference type="ARBA" id="ARBA00022692"/>
    </source>
</evidence>
<sequence>MPLFAAPPVESPASRLVLPLGVCICLWLGFGHPLPLLPPALPPLVLLVPPLLALMGWRAASTGAAFRRGWLSAWAGHLLALYWLCLPIREVGGLPWVLAVACAAFVALCLSSAGGLFAAAAHLLRRRSPIVLALSLGLIWYLLEWGYAVVAGFPWLPLSGALAAWPLLIQPADLMGGYLLAGLWAAMLLLLFQLPQGRRYGLLALALMAACLGYGGWRLAGEPAEALPEGPGSFAVLLAEGNIDQKQKWLPAFQRATVQTYLRLTAGMLAAHPGEHPLIIWPETAMPFRFTPENPLTRQVRELAVQAQAPLLTGAPGFEGSGEAMRVYNRAYLIAPDGDLAGYYDKEHLVPFGEYVPEWLQWNFLSGLLQEVGVYTPGEQRQTAPLRSSGLELGMLICYEGIFPWLAQQRVRDGANVLADISNDGWFGRSPAGRQHLYLTAVRAVEQNRWILRGTNTGISAIIDPRGRIVLRGGQFEETARWGRARVLTATTPYHALAPWLPPGAALLLLALIVFGPVRRNV</sequence>
<dbReference type="PANTHER" id="PTHR38686">
    <property type="entry name" value="APOLIPOPROTEIN N-ACYLTRANSFERASE"/>
    <property type="match status" value="1"/>
</dbReference>
<feature type="transmembrane region" description="Helical" evidence="9">
    <location>
        <begin position="200"/>
        <end position="217"/>
    </location>
</feature>
<reference evidence="11" key="1">
    <citation type="journal article" date="2021" name="PeerJ">
        <title>Extensive microbial diversity within the chicken gut microbiome revealed by metagenomics and culture.</title>
        <authorList>
            <person name="Gilroy R."/>
            <person name="Ravi A."/>
            <person name="Getino M."/>
            <person name="Pursley I."/>
            <person name="Horton D.L."/>
            <person name="Alikhan N.F."/>
            <person name="Baker D."/>
            <person name="Gharbi K."/>
            <person name="Hall N."/>
            <person name="Watson M."/>
            <person name="Adriaenssens E.M."/>
            <person name="Foster-Nyarko E."/>
            <person name="Jarju S."/>
            <person name="Secka A."/>
            <person name="Antonio M."/>
            <person name="Oren A."/>
            <person name="Chaudhuri R.R."/>
            <person name="La Ragione R."/>
            <person name="Hildebrand F."/>
            <person name="Pallen M.J."/>
        </authorList>
    </citation>
    <scope>NUCLEOTIDE SEQUENCE</scope>
    <source>
        <strain evidence="11">5032</strain>
    </source>
</reference>
<accession>A0A9D2HKP3</accession>
<evidence type="ECO:0000256" key="9">
    <source>
        <dbReference type="HAMAP-Rule" id="MF_01148"/>
    </source>
</evidence>
<keyword evidence="7 9" id="KW-0472">Membrane</keyword>
<organism evidence="11 12">
    <name type="scientific">Candidatus Desulfovibrio intestinavium</name>
    <dbReference type="NCBI Taxonomy" id="2838534"/>
    <lineage>
        <taxon>Bacteria</taxon>
        <taxon>Pseudomonadati</taxon>
        <taxon>Thermodesulfobacteriota</taxon>
        <taxon>Desulfovibrionia</taxon>
        <taxon>Desulfovibrionales</taxon>
        <taxon>Desulfovibrionaceae</taxon>
        <taxon>Desulfovibrio</taxon>
    </lineage>
</organism>
<feature type="domain" description="CN hydrolase" evidence="10">
    <location>
        <begin position="239"/>
        <end position="494"/>
    </location>
</feature>
<feature type="transmembrane region" description="Helical" evidence="9">
    <location>
        <begin position="69"/>
        <end position="89"/>
    </location>
</feature>